<evidence type="ECO:0000256" key="1">
    <source>
        <dbReference type="ARBA" id="ARBA00001968"/>
    </source>
</evidence>
<keyword evidence="8" id="KW-0479">Metal-binding</keyword>
<evidence type="ECO:0000256" key="3">
    <source>
        <dbReference type="ARBA" id="ARBA00004496"/>
    </source>
</evidence>
<evidence type="ECO:0000256" key="4">
    <source>
        <dbReference type="ARBA" id="ARBA00006958"/>
    </source>
</evidence>
<proteinExistence type="inferred from homology"/>
<accession>A0A6A5FBA7</accession>
<keyword evidence="6" id="KW-0963">Cytoplasm</keyword>
<evidence type="ECO:0000256" key="6">
    <source>
        <dbReference type="ARBA" id="ARBA00022490"/>
    </source>
</evidence>
<dbReference type="EMBL" id="VHII01000009">
    <property type="protein sequence ID" value="KAF1385372.1"/>
    <property type="molecule type" value="Genomic_DNA"/>
</dbReference>
<evidence type="ECO:0000259" key="13">
    <source>
        <dbReference type="Pfam" id="PF13359"/>
    </source>
</evidence>
<comment type="cofactor">
    <cofactor evidence="1">
        <name>a divalent metal cation</name>
        <dbReference type="ChEBI" id="CHEBI:60240"/>
    </cofactor>
</comment>
<evidence type="ECO:0000256" key="5">
    <source>
        <dbReference type="ARBA" id="ARBA00015519"/>
    </source>
</evidence>
<dbReference type="Proteomes" id="UP000465112">
    <property type="component" value="Chromosome 9"/>
</dbReference>
<dbReference type="PANTHER" id="PTHR22930">
    <property type="match status" value="1"/>
</dbReference>
<dbReference type="PANTHER" id="PTHR22930:SF250">
    <property type="entry name" value="NUCLEASE HARBI1-LIKE PROTEIN"/>
    <property type="match status" value="1"/>
</dbReference>
<evidence type="ECO:0000256" key="12">
    <source>
        <dbReference type="ARBA" id="ARBA00045850"/>
    </source>
</evidence>
<name>A0A6A5FBA7_PERFL</name>
<dbReference type="PRINTS" id="PR02086">
    <property type="entry name" value="PUTNUCHARBI1"/>
</dbReference>
<protein>
    <recommendedName>
        <fullName evidence="5">Putative nuclease HARBI1</fullName>
    </recommendedName>
    <alternativeName>
        <fullName evidence="11">Harbinger transposase-derived nuclease</fullName>
    </alternativeName>
</protein>
<comment type="function">
    <text evidence="12">Transposase-derived protein that may have nuclease activity. Does not have transposase activity.</text>
</comment>
<dbReference type="GO" id="GO:0005737">
    <property type="term" value="C:cytoplasm"/>
    <property type="evidence" value="ECO:0007669"/>
    <property type="project" value="UniProtKB-SubCell"/>
</dbReference>
<dbReference type="AlphaFoldDB" id="A0A6A5FBA7"/>
<sequence length="142" mass="16589">MACPFIDEVMDKEALILRRAFRRERFFRDRSDPLAFDDSHLYERYRFCGDGIRYLCRLLGFPNVIGALDCTHIRIKRPSGVHEGDFVNRKSYHSINVQMICDADCTFSNVEAKWPGSVHDSRVFRASTIFQRLSQGKPLSFY</sequence>
<dbReference type="GO" id="GO:0004518">
    <property type="term" value="F:nuclease activity"/>
    <property type="evidence" value="ECO:0007669"/>
    <property type="project" value="UniProtKB-KW"/>
</dbReference>
<evidence type="ECO:0000256" key="7">
    <source>
        <dbReference type="ARBA" id="ARBA00022722"/>
    </source>
</evidence>
<dbReference type="GO" id="GO:0046872">
    <property type="term" value="F:metal ion binding"/>
    <property type="evidence" value="ECO:0007669"/>
    <property type="project" value="UniProtKB-KW"/>
</dbReference>
<dbReference type="InterPro" id="IPR045249">
    <property type="entry name" value="HARBI1-like"/>
</dbReference>
<evidence type="ECO:0000256" key="9">
    <source>
        <dbReference type="ARBA" id="ARBA00022801"/>
    </source>
</evidence>
<gene>
    <name evidence="14" type="ORF">PFLUV_G00107070</name>
</gene>
<comment type="similarity">
    <text evidence="4">Belongs to the HARBI1 family.</text>
</comment>
<feature type="domain" description="DDE Tnp4" evidence="13">
    <location>
        <begin position="68"/>
        <end position="135"/>
    </location>
</feature>
<keyword evidence="9" id="KW-0378">Hydrolase</keyword>
<keyword evidence="15" id="KW-1185">Reference proteome</keyword>
<organism evidence="14 15">
    <name type="scientific">Perca fluviatilis</name>
    <name type="common">European perch</name>
    <dbReference type="NCBI Taxonomy" id="8168"/>
    <lineage>
        <taxon>Eukaryota</taxon>
        <taxon>Metazoa</taxon>
        <taxon>Chordata</taxon>
        <taxon>Craniata</taxon>
        <taxon>Vertebrata</taxon>
        <taxon>Euteleostomi</taxon>
        <taxon>Actinopterygii</taxon>
        <taxon>Neopterygii</taxon>
        <taxon>Teleostei</taxon>
        <taxon>Neoteleostei</taxon>
        <taxon>Acanthomorphata</taxon>
        <taxon>Eupercaria</taxon>
        <taxon>Perciformes</taxon>
        <taxon>Percoidei</taxon>
        <taxon>Percidae</taxon>
        <taxon>Percinae</taxon>
        <taxon>Perca</taxon>
    </lineage>
</organism>
<evidence type="ECO:0000313" key="15">
    <source>
        <dbReference type="Proteomes" id="UP000465112"/>
    </source>
</evidence>
<dbReference type="InterPro" id="IPR027806">
    <property type="entry name" value="HARBI1_dom"/>
</dbReference>
<evidence type="ECO:0000256" key="2">
    <source>
        <dbReference type="ARBA" id="ARBA00004123"/>
    </source>
</evidence>
<comment type="subcellular location">
    <subcellularLocation>
        <location evidence="3">Cytoplasm</location>
    </subcellularLocation>
    <subcellularLocation>
        <location evidence="2">Nucleus</location>
    </subcellularLocation>
</comment>
<reference evidence="14 15" key="1">
    <citation type="submission" date="2019-06" db="EMBL/GenBank/DDBJ databases">
        <title>A chromosome-scale genome assembly of the European perch, Perca fluviatilis.</title>
        <authorList>
            <person name="Roques C."/>
            <person name="Zahm M."/>
            <person name="Cabau C."/>
            <person name="Klopp C."/>
            <person name="Bouchez O."/>
            <person name="Donnadieu C."/>
            <person name="Kuhl H."/>
            <person name="Gislard M."/>
            <person name="Guendouz S."/>
            <person name="Journot L."/>
            <person name="Haffray P."/>
            <person name="Bestin A."/>
            <person name="Morvezen R."/>
            <person name="Feron R."/>
            <person name="Wen M."/>
            <person name="Jouanno E."/>
            <person name="Herpin A."/>
            <person name="Schartl M."/>
            <person name="Postlethwait J."/>
            <person name="Schaerlinger B."/>
            <person name="Chardard D."/>
            <person name="Lecocq T."/>
            <person name="Poncet C."/>
            <person name="Jaffrelo L."/>
            <person name="Lampietro C."/>
            <person name="Guiguen Y."/>
        </authorList>
    </citation>
    <scope>NUCLEOTIDE SEQUENCE [LARGE SCALE GENOMIC DNA]</scope>
    <source>
        <tissue evidence="14">Blood</tissue>
    </source>
</reference>
<dbReference type="GO" id="GO:0016787">
    <property type="term" value="F:hydrolase activity"/>
    <property type="evidence" value="ECO:0007669"/>
    <property type="project" value="UniProtKB-KW"/>
</dbReference>
<dbReference type="InterPro" id="IPR026103">
    <property type="entry name" value="HARBI1_animal"/>
</dbReference>
<evidence type="ECO:0000256" key="10">
    <source>
        <dbReference type="ARBA" id="ARBA00023242"/>
    </source>
</evidence>
<dbReference type="GO" id="GO:0005634">
    <property type="term" value="C:nucleus"/>
    <property type="evidence" value="ECO:0007669"/>
    <property type="project" value="UniProtKB-SubCell"/>
</dbReference>
<evidence type="ECO:0000256" key="11">
    <source>
        <dbReference type="ARBA" id="ARBA00030126"/>
    </source>
</evidence>
<evidence type="ECO:0000256" key="8">
    <source>
        <dbReference type="ARBA" id="ARBA00022723"/>
    </source>
</evidence>
<comment type="caution">
    <text evidence="14">The sequence shown here is derived from an EMBL/GenBank/DDBJ whole genome shotgun (WGS) entry which is preliminary data.</text>
</comment>
<dbReference type="Pfam" id="PF13359">
    <property type="entry name" value="DDE_Tnp_4"/>
    <property type="match status" value="1"/>
</dbReference>
<keyword evidence="10" id="KW-0539">Nucleus</keyword>
<keyword evidence="7" id="KW-0540">Nuclease</keyword>
<evidence type="ECO:0000313" key="14">
    <source>
        <dbReference type="EMBL" id="KAF1385372.1"/>
    </source>
</evidence>